<evidence type="ECO:0000313" key="2">
    <source>
        <dbReference type="Proteomes" id="UP001163127"/>
    </source>
</evidence>
<sequence>MAAAKHHAGCEEATELSCKCHCRGMLHQNSILKAAISSAPFSGGFCATLTDVFGSEFSHLSTPPSSVQQARKGRGWDPLALSAKQKTQVEQRIVDVTLHDLLEITHSLPTAGKRGWLKLLNGLTENSYQSLKTSMSSHGSSTSSDGYFWASILALVSAAFPTSSSLSGLQNPTPRNVLSGLNLSFRNNYPYYPYSLICFPRGRSGRNLKWIPAMASQRLVNDAIGAVLNAWRSSNNIRSAGDKMFVLCLTGAAVSADLWYHPSAVKHLLRRAVELARSRYGASFSLDGPSTMVEDIIDTHLGNEWQSTNVKSNGVYLGHPWV</sequence>
<dbReference type="Proteomes" id="UP001163127">
    <property type="component" value="Chromosome"/>
</dbReference>
<dbReference type="EMBL" id="CP113787">
    <property type="protein sequence ID" value="WAL42094.1"/>
    <property type="molecule type" value="Genomic_DNA"/>
</dbReference>
<dbReference type="RefSeq" id="WP_143227539.1">
    <property type="nucleotide sequence ID" value="NZ_CP113787.1"/>
</dbReference>
<gene>
    <name evidence="1" type="ORF">OFA60_08405</name>
</gene>
<accession>A0AA47IP95</accession>
<protein>
    <submittedName>
        <fullName evidence="1">Uncharacterized protein</fullName>
    </submittedName>
</protein>
<proteinExistence type="predicted"/>
<evidence type="ECO:0000313" key="1">
    <source>
        <dbReference type="EMBL" id="WAL42094.1"/>
    </source>
</evidence>
<reference evidence="1" key="1">
    <citation type="submission" date="2022-11" db="EMBL/GenBank/DDBJ databases">
        <title>Dental biofilm bacteria. Genome sequencing and assembly.</title>
        <authorList>
            <person name="Robertsson C."/>
        </authorList>
    </citation>
    <scope>NUCLEOTIDE SEQUENCE</scope>
    <source>
        <strain evidence="1">CW</strain>
    </source>
</reference>
<organism evidence="1 2">
    <name type="scientific">Actinomyces naeslundii</name>
    <dbReference type="NCBI Taxonomy" id="1655"/>
    <lineage>
        <taxon>Bacteria</taxon>
        <taxon>Bacillati</taxon>
        <taxon>Actinomycetota</taxon>
        <taxon>Actinomycetes</taxon>
        <taxon>Actinomycetales</taxon>
        <taxon>Actinomycetaceae</taxon>
        <taxon>Actinomyces</taxon>
    </lineage>
</organism>
<dbReference type="AlphaFoldDB" id="A0AA47IP95"/>
<name>A0AA47IP95_ACTNA</name>